<evidence type="ECO:0000313" key="13">
    <source>
        <dbReference type="EMBL" id="KJH46551.1"/>
    </source>
</evidence>
<dbReference type="InterPro" id="IPR002213">
    <property type="entry name" value="UDP_glucos_trans"/>
</dbReference>
<keyword evidence="9 11" id="KW-0472">Membrane</keyword>
<dbReference type="InterPro" id="IPR050271">
    <property type="entry name" value="UDP-glycosyltransferase"/>
</dbReference>
<dbReference type="PANTHER" id="PTHR48043">
    <property type="entry name" value="EG:EG0003.4 PROTEIN-RELATED"/>
    <property type="match status" value="1"/>
</dbReference>
<reference evidence="14" key="2">
    <citation type="journal article" date="2016" name="Sci. Rep.">
        <title>Dictyocaulus viviparus genome, variome and transcriptome elucidate lungworm biology and support future intervention.</title>
        <authorList>
            <person name="McNulty S.N."/>
            <person name="Strube C."/>
            <person name="Rosa B.A."/>
            <person name="Martin J.C."/>
            <person name="Tyagi R."/>
            <person name="Choi Y.J."/>
            <person name="Wang Q."/>
            <person name="Hallsworth Pepin K."/>
            <person name="Zhang X."/>
            <person name="Ozersky P."/>
            <person name="Wilson R.K."/>
            <person name="Sternberg P.W."/>
            <person name="Gasser R.B."/>
            <person name="Mitreva M."/>
        </authorList>
    </citation>
    <scope>NUCLEOTIDE SEQUENCE [LARGE SCALE GENOMIC DNA]</scope>
    <source>
        <strain evidence="14">HannoverDv2000</strain>
    </source>
</reference>
<dbReference type="CDD" id="cd03784">
    <property type="entry name" value="GT1_Gtf-like"/>
    <property type="match status" value="1"/>
</dbReference>
<comment type="similarity">
    <text evidence="2">Belongs to the UDP-glycosyltransferase family.</text>
</comment>
<evidence type="ECO:0000256" key="12">
    <source>
        <dbReference type="SAM" id="SignalP"/>
    </source>
</evidence>
<dbReference type="SUPFAM" id="SSF53756">
    <property type="entry name" value="UDP-Glycosyltransferase/glycogen phosphorylase"/>
    <property type="match status" value="1"/>
</dbReference>
<reference evidence="13 14" key="1">
    <citation type="submission" date="2013-11" db="EMBL/GenBank/DDBJ databases">
        <title>Draft genome of the bovine lungworm Dictyocaulus viviparus.</title>
        <authorList>
            <person name="Mitreva M."/>
        </authorList>
    </citation>
    <scope>NUCLEOTIDE SEQUENCE [LARGE SCALE GENOMIC DNA]</scope>
    <source>
        <strain evidence="13 14">HannoverDv2000</strain>
    </source>
</reference>
<dbReference type="FunFam" id="3.40.50.2000:FF:000038">
    <property type="entry name" value="UDP-GlucuronosylTransferase"/>
    <property type="match status" value="1"/>
</dbReference>
<comment type="subcellular location">
    <subcellularLocation>
        <location evidence="1">Membrane</location>
        <topology evidence="1">Single-pass membrane protein</topology>
    </subcellularLocation>
</comment>
<dbReference type="EMBL" id="KN716347">
    <property type="protein sequence ID" value="KJH46551.1"/>
    <property type="molecule type" value="Genomic_DNA"/>
</dbReference>
<keyword evidence="7 12" id="KW-0732">Signal</keyword>
<dbReference type="EC" id="2.4.1.17" evidence="3"/>
<keyword evidence="6 11" id="KW-0812">Transmembrane</keyword>
<evidence type="ECO:0000256" key="2">
    <source>
        <dbReference type="ARBA" id="ARBA00009995"/>
    </source>
</evidence>
<proteinExistence type="inferred from homology"/>
<evidence type="ECO:0000256" key="3">
    <source>
        <dbReference type="ARBA" id="ARBA00012544"/>
    </source>
</evidence>
<evidence type="ECO:0000313" key="14">
    <source>
        <dbReference type="Proteomes" id="UP000053766"/>
    </source>
</evidence>
<sequence>MQYRLLLLTILLVNSDSYKILVINPKFAYSHMNFMGKIADILVDAGHDVVTFQPIIDMYLVGNGTTKSRLIQTHMVKRLEAEMETLHRRETQEPVWTANVINPIGVLAFLPLLNELVENTLSEVLDRKEVLNQLKSENFDIAITELFDFIGFGVLEAIGVKNIIGAHSSGCVIEGTALSIGLPIFPSYMPASFGITSDLSDLSTRASNLLFTFLSWYFQTSVAKTAERVMMKKLGTTATPIWETVSNMTWVLINSEPLLDFSTPTLNNVVTVGGLGVHDPKPLNEEWNRTLSLRQRTVLISFGTVAPSMFMPNSMKQAIIKVIKSYPNITFIWKYEQDNEPIMNGMENLILSKWLPQADLLADKRLTLFITHGGAGSMMECATQGKPMIVVPLFGDQVRNARLIEKFGVGILLYKAQLWKSSILHDAIATIINDNSYRIAAQRLQRLLSKRPYSPREKLIKTIMLAGEFGNLPELHVTGRKLNLFVYHNIDLILLILLVTGMFTLIIFYVTSKLVMYCVGNEKIKGE</sequence>
<evidence type="ECO:0000256" key="9">
    <source>
        <dbReference type="ARBA" id="ARBA00023136"/>
    </source>
</evidence>
<dbReference type="Pfam" id="PF00201">
    <property type="entry name" value="UDPGT"/>
    <property type="match status" value="1"/>
</dbReference>
<feature type="signal peptide" evidence="12">
    <location>
        <begin position="1"/>
        <end position="17"/>
    </location>
</feature>
<evidence type="ECO:0000256" key="1">
    <source>
        <dbReference type="ARBA" id="ARBA00004167"/>
    </source>
</evidence>
<dbReference type="Proteomes" id="UP000053766">
    <property type="component" value="Unassembled WGS sequence"/>
</dbReference>
<evidence type="ECO:0000256" key="7">
    <source>
        <dbReference type="ARBA" id="ARBA00022729"/>
    </source>
</evidence>
<accession>A0A0D8XW09</accession>
<feature type="chain" id="PRO_5002336001" description="glucuronosyltransferase" evidence="12">
    <location>
        <begin position="18"/>
        <end position="527"/>
    </location>
</feature>
<evidence type="ECO:0000256" key="10">
    <source>
        <dbReference type="ARBA" id="ARBA00047475"/>
    </source>
</evidence>
<keyword evidence="5 13" id="KW-0808">Transferase</keyword>
<dbReference type="GO" id="GO:0015020">
    <property type="term" value="F:glucuronosyltransferase activity"/>
    <property type="evidence" value="ECO:0007669"/>
    <property type="project" value="UniProtKB-EC"/>
</dbReference>
<dbReference type="PANTHER" id="PTHR48043:SF150">
    <property type="entry name" value="GLUCURONOSYLTRANSFERASE"/>
    <property type="match status" value="1"/>
</dbReference>
<comment type="catalytic activity">
    <reaction evidence="10">
        <text>glucuronate acceptor + UDP-alpha-D-glucuronate = acceptor beta-D-glucuronoside + UDP + H(+)</text>
        <dbReference type="Rhea" id="RHEA:21032"/>
        <dbReference type="ChEBI" id="CHEBI:15378"/>
        <dbReference type="ChEBI" id="CHEBI:58052"/>
        <dbReference type="ChEBI" id="CHEBI:58223"/>
        <dbReference type="ChEBI" id="CHEBI:132367"/>
        <dbReference type="ChEBI" id="CHEBI:132368"/>
        <dbReference type="EC" id="2.4.1.17"/>
    </reaction>
</comment>
<evidence type="ECO:0000256" key="6">
    <source>
        <dbReference type="ARBA" id="ARBA00022692"/>
    </source>
</evidence>
<keyword evidence="14" id="KW-1185">Reference proteome</keyword>
<name>A0A0D8XW09_DICVI</name>
<dbReference type="GO" id="GO:0016020">
    <property type="term" value="C:membrane"/>
    <property type="evidence" value="ECO:0007669"/>
    <property type="project" value="UniProtKB-SubCell"/>
</dbReference>
<evidence type="ECO:0000256" key="8">
    <source>
        <dbReference type="ARBA" id="ARBA00022989"/>
    </source>
</evidence>
<keyword evidence="4" id="KW-0328">Glycosyltransferase</keyword>
<organism evidence="13 14">
    <name type="scientific">Dictyocaulus viviparus</name>
    <name type="common">Bovine lungworm</name>
    <dbReference type="NCBI Taxonomy" id="29172"/>
    <lineage>
        <taxon>Eukaryota</taxon>
        <taxon>Metazoa</taxon>
        <taxon>Ecdysozoa</taxon>
        <taxon>Nematoda</taxon>
        <taxon>Chromadorea</taxon>
        <taxon>Rhabditida</taxon>
        <taxon>Rhabditina</taxon>
        <taxon>Rhabditomorpha</taxon>
        <taxon>Strongyloidea</taxon>
        <taxon>Metastrongylidae</taxon>
        <taxon>Dictyocaulus</taxon>
    </lineage>
</organism>
<gene>
    <name evidence="13" type="ORF">DICVIV_07392</name>
</gene>
<dbReference type="AlphaFoldDB" id="A0A0D8XW09"/>
<evidence type="ECO:0000256" key="11">
    <source>
        <dbReference type="SAM" id="Phobius"/>
    </source>
</evidence>
<feature type="transmembrane region" description="Helical" evidence="11">
    <location>
        <begin position="492"/>
        <end position="510"/>
    </location>
</feature>
<protein>
    <recommendedName>
        <fullName evidence="3">glucuronosyltransferase</fullName>
        <ecNumber evidence="3">2.4.1.17</ecNumber>
    </recommendedName>
</protein>
<keyword evidence="8 11" id="KW-1133">Transmembrane helix</keyword>
<dbReference type="Gene3D" id="3.40.50.2000">
    <property type="entry name" value="Glycogen Phosphorylase B"/>
    <property type="match status" value="1"/>
</dbReference>
<evidence type="ECO:0000256" key="4">
    <source>
        <dbReference type="ARBA" id="ARBA00022676"/>
    </source>
</evidence>
<dbReference type="STRING" id="29172.A0A0D8XW09"/>
<evidence type="ECO:0000256" key="5">
    <source>
        <dbReference type="ARBA" id="ARBA00022679"/>
    </source>
</evidence>
<dbReference type="OrthoDB" id="5835829at2759"/>